<dbReference type="InterPro" id="IPR032197">
    <property type="entry name" value="Atg7_N"/>
</dbReference>
<dbReference type="InterPro" id="IPR042522">
    <property type="entry name" value="Atg7_N_1"/>
</dbReference>
<evidence type="ECO:0000259" key="2">
    <source>
        <dbReference type="Pfam" id="PF16420"/>
    </source>
</evidence>
<organism evidence="3 4">
    <name type="scientific">Paragonimus westermani</name>
    <dbReference type="NCBI Taxonomy" id="34504"/>
    <lineage>
        <taxon>Eukaryota</taxon>
        <taxon>Metazoa</taxon>
        <taxon>Spiralia</taxon>
        <taxon>Lophotrochozoa</taxon>
        <taxon>Platyhelminthes</taxon>
        <taxon>Trematoda</taxon>
        <taxon>Digenea</taxon>
        <taxon>Plagiorchiida</taxon>
        <taxon>Troglotremata</taxon>
        <taxon>Troglotrematidae</taxon>
        <taxon>Paragonimus</taxon>
    </lineage>
</organism>
<evidence type="ECO:0000313" key="4">
    <source>
        <dbReference type="Proteomes" id="UP000324629"/>
    </source>
</evidence>
<feature type="domain" description="THIF-type NAD/FAD binding fold" evidence="1">
    <location>
        <begin position="337"/>
        <end position="625"/>
    </location>
</feature>
<reference evidence="3 4" key="1">
    <citation type="journal article" date="2019" name="Gigascience">
        <title>Whole-genome sequence of the oriental lung fluke Paragonimus westermani.</title>
        <authorList>
            <person name="Oey H."/>
            <person name="Zakrzewski M."/>
            <person name="Narain K."/>
            <person name="Devi K.R."/>
            <person name="Agatsuma T."/>
            <person name="Nawaratna S."/>
            <person name="Gobert G.N."/>
            <person name="Jones M.K."/>
            <person name="Ragan M.A."/>
            <person name="McManus D.P."/>
            <person name="Krause L."/>
        </authorList>
    </citation>
    <scope>NUCLEOTIDE SEQUENCE [LARGE SCALE GENOMIC DNA]</scope>
    <source>
        <strain evidence="3 4">IND2009</strain>
    </source>
</reference>
<dbReference type="InterPro" id="IPR042523">
    <property type="entry name" value="Atg7_N_2"/>
</dbReference>
<dbReference type="Gene3D" id="3.40.140.100">
    <property type="entry name" value="Ubiquitin-like modifier-activating enzyme ATG7 C-terminal domain"/>
    <property type="match status" value="1"/>
</dbReference>
<dbReference type="AlphaFoldDB" id="A0A5J4NCH2"/>
<dbReference type="PANTHER" id="PTHR10953">
    <property type="entry name" value="UBIQUITIN-ACTIVATING ENZYME E1"/>
    <property type="match status" value="1"/>
</dbReference>
<dbReference type="GO" id="GO:0034727">
    <property type="term" value="P:piecemeal microautophagy of the nucleus"/>
    <property type="evidence" value="ECO:0007669"/>
    <property type="project" value="TreeGrafter"/>
</dbReference>
<dbReference type="PANTHER" id="PTHR10953:SF3">
    <property type="entry name" value="UBIQUITIN-LIKE MODIFIER-ACTIVATING ENZYME ATG7"/>
    <property type="match status" value="1"/>
</dbReference>
<keyword evidence="4" id="KW-1185">Reference proteome</keyword>
<dbReference type="Pfam" id="PF16420">
    <property type="entry name" value="ATG7_N"/>
    <property type="match status" value="1"/>
</dbReference>
<dbReference type="SUPFAM" id="SSF69572">
    <property type="entry name" value="Activating enzymes of the ubiquitin-like proteins"/>
    <property type="match status" value="1"/>
</dbReference>
<dbReference type="Gene3D" id="3.40.50.720">
    <property type="entry name" value="NAD(P)-binding Rossmann-like Domain"/>
    <property type="match status" value="1"/>
</dbReference>
<dbReference type="GO" id="GO:0000407">
    <property type="term" value="C:phagophore assembly site"/>
    <property type="evidence" value="ECO:0007669"/>
    <property type="project" value="TreeGrafter"/>
</dbReference>
<accession>A0A5J4NCH2</accession>
<comment type="caution">
    <text evidence="3">The sequence shown here is derived from an EMBL/GenBank/DDBJ whole genome shotgun (WGS) entry which is preliminary data.</text>
</comment>
<dbReference type="EMBL" id="QNGE01004043">
    <property type="protein sequence ID" value="KAA3673294.1"/>
    <property type="molecule type" value="Genomic_DNA"/>
</dbReference>
<protein>
    <submittedName>
        <fullName evidence="3">Ubiquitin-like modifier-activating enzyme ATG7</fullName>
    </submittedName>
</protein>
<evidence type="ECO:0000259" key="1">
    <source>
        <dbReference type="Pfam" id="PF00899"/>
    </source>
</evidence>
<proteinExistence type="predicted"/>
<dbReference type="InterPro" id="IPR035985">
    <property type="entry name" value="Ubiquitin-activating_enz"/>
</dbReference>
<dbReference type="GO" id="GO:0000422">
    <property type="term" value="P:autophagy of mitochondrion"/>
    <property type="evidence" value="ECO:0007669"/>
    <property type="project" value="TreeGrafter"/>
</dbReference>
<dbReference type="GO" id="GO:0032446">
    <property type="term" value="P:protein modification by small protein conjugation"/>
    <property type="evidence" value="ECO:0007669"/>
    <property type="project" value="TreeGrafter"/>
</dbReference>
<dbReference type="GO" id="GO:0019779">
    <property type="term" value="F:Atg8 activating enzyme activity"/>
    <property type="evidence" value="ECO:0007669"/>
    <property type="project" value="TreeGrafter"/>
</dbReference>
<dbReference type="Proteomes" id="UP000324629">
    <property type="component" value="Unassembled WGS sequence"/>
</dbReference>
<gene>
    <name evidence="3" type="ORF">DEA37_0014744</name>
</gene>
<dbReference type="GO" id="GO:0019778">
    <property type="term" value="F:Atg12 activating enzyme activity"/>
    <property type="evidence" value="ECO:0007669"/>
    <property type="project" value="TreeGrafter"/>
</dbReference>
<feature type="domain" description="Ubiquitin-like modifier-activating enzyme Atg7 N-terminal" evidence="2">
    <location>
        <begin position="11"/>
        <end position="320"/>
    </location>
</feature>
<sequence>MIFPSSMANPLKYLPFETFVDTAFWHRLAKKKLEEFRLSEGPFAITAEYTNVVPTGLNPRITVDVSAFGDMKISKTPSTTKYIVRGQLTTLNSLDEFKSLEKQTFINAYGKLVFKKATQDLEFLKNPDMLLFFQLLTYCDLKHHKFYFWFSYPAILSSMQPSLISSRLLDEEFSEGQISQLVSSYSHWRSGHISSFFVIRTKKDEAGFLTLCVGSCVGLDVRDTGMYLGFCDPSTHKSYPGWPLRNMLYAIAATLINETQCIRVICFRERFADGHHYCGHSVVLNIELSPVESSSLTQFVGWEKHENQLKPRLVNLSNSMDSTKLSESAVDLNLKLMKWRLMPDLNLDILRDLKCLLIGTGTLGCNVSRQLISWGVRRITLVDNSFVSMSNPVRQSLFTFDDAIDGGKPKSQSAALALSKIFPGVHATGFQINIPMPGHPVSDESAKHGLPPNFPQKLGVKIEEPDPPSRLLGAYNSCSLLSSLISNHDVVFLLTDTRESRWLPTILSVVHGKFVINAALGFDTYLVMRHGLNLPSVSPSFPIDLTSGVENGAEVNAVRQSSFFRTIAGSNLGCYFCNDVVAPTNSTLNRSLDQQCTVTRPGVSMMAAAIAVELLVSVMQHPSGPAAPAPAIHTSDFSQYLALESSFSLIPHQIRGFLATYSHILPATSAFKNCSGCSQSVVDAFKKDEFLFLSRVFDDVDYLERVCGLEELRNAMKDTEVIALSDIEDTVET</sequence>
<name>A0A5J4NCH2_9TREM</name>
<dbReference type="Gene3D" id="3.40.140.70">
    <property type="entry name" value="Ubiquitin-like modifier-activating enzyme ATG7 N-terminal domain"/>
    <property type="match status" value="1"/>
</dbReference>
<dbReference type="GO" id="GO:0006995">
    <property type="term" value="P:cellular response to nitrogen starvation"/>
    <property type="evidence" value="ECO:0007669"/>
    <property type="project" value="TreeGrafter"/>
</dbReference>
<evidence type="ECO:0000313" key="3">
    <source>
        <dbReference type="EMBL" id="KAA3673294.1"/>
    </source>
</evidence>
<dbReference type="Pfam" id="PF00899">
    <property type="entry name" value="ThiF"/>
    <property type="match status" value="1"/>
</dbReference>
<dbReference type="GO" id="GO:0000045">
    <property type="term" value="P:autophagosome assembly"/>
    <property type="evidence" value="ECO:0007669"/>
    <property type="project" value="TreeGrafter"/>
</dbReference>
<dbReference type="InterPro" id="IPR000594">
    <property type="entry name" value="ThiF_NAD_FAD-bd"/>
</dbReference>
<dbReference type="InterPro" id="IPR045886">
    <property type="entry name" value="ThiF/MoeB/HesA"/>
</dbReference>